<evidence type="ECO:0000313" key="3">
    <source>
        <dbReference type="EMBL" id="OKL50071.1"/>
    </source>
</evidence>
<dbReference type="Pfam" id="PF01592">
    <property type="entry name" value="NifU_N"/>
    <property type="match status" value="1"/>
</dbReference>
<feature type="region of interest" description="Disordered" evidence="1">
    <location>
        <begin position="18"/>
        <end position="38"/>
    </location>
</feature>
<dbReference type="CDD" id="cd06664">
    <property type="entry name" value="IscU_like"/>
    <property type="match status" value="1"/>
</dbReference>
<dbReference type="AlphaFoldDB" id="A0A1Q5PR20"/>
<dbReference type="GO" id="GO:0051536">
    <property type="term" value="F:iron-sulfur cluster binding"/>
    <property type="evidence" value="ECO:0007669"/>
    <property type="project" value="InterPro"/>
</dbReference>
<evidence type="ECO:0000313" key="4">
    <source>
        <dbReference type="Proteomes" id="UP000186465"/>
    </source>
</evidence>
<dbReference type="PANTHER" id="PTHR10093">
    <property type="entry name" value="IRON-SULFUR CLUSTER ASSEMBLY ENZYME NIFU HOMOLOG"/>
    <property type="match status" value="1"/>
</dbReference>
<dbReference type="NCBIfam" id="TIGR01994">
    <property type="entry name" value="SUF_scaf_2"/>
    <property type="match status" value="1"/>
</dbReference>
<gene>
    <name evidence="3" type="ORF">BM477_04090</name>
</gene>
<sequence>MSELEQLYQQVILDHARARSGSGSVPEDISGSSHQVNPTCGDEVTLGVDLAEDGSVKRLVWDGSGCSISQASLSMMSEMVVGMGTQEREHLAETFSRMMHSRGAELSEDDLDELADAAALSGASKFPARVKCALLGWMALRDAIATAETKES</sequence>
<dbReference type="OrthoDB" id="9804157at2"/>
<evidence type="ECO:0000259" key="2">
    <source>
        <dbReference type="Pfam" id="PF01592"/>
    </source>
</evidence>
<dbReference type="SUPFAM" id="SSF82649">
    <property type="entry name" value="SufE/NifU"/>
    <property type="match status" value="1"/>
</dbReference>
<dbReference type="Gene3D" id="3.90.1010.10">
    <property type="match status" value="1"/>
</dbReference>
<accession>A0A1Q5PR20</accession>
<feature type="domain" description="NIF system FeS cluster assembly NifU N-terminal" evidence="2">
    <location>
        <begin position="8"/>
        <end position="132"/>
    </location>
</feature>
<keyword evidence="4" id="KW-1185">Reference proteome</keyword>
<dbReference type="RefSeq" id="WP_075361398.1">
    <property type="nucleotide sequence ID" value="NZ_MPDM01000003.1"/>
</dbReference>
<organism evidence="3 4">
    <name type="scientific">Boudabousia marimammalium</name>
    <dbReference type="NCBI Taxonomy" id="156892"/>
    <lineage>
        <taxon>Bacteria</taxon>
        <taxon>Bacillati</taxon>
        <taxon>Actinomycetota</taxon>
        <taxon>Actinomycetes</taxon>
        <taxon>Actinomycetales</taxon>
        <taxon>Actinomycetaceae</taxon>
        <taxon>Boudabousia</taxon>
    </lineage>
</organism>
<dbReference type="Proteomes" id="UP000186465">
    <property type="component" value="Unassembled WGS sequence"/>
</dbReference>
<proteinExistence type="predicted"/>
<dbReference type="STRING" id="156892.BM477_04090"/>
<dbReference type="InterPro" id="IPR002871">
    <property type="entry name" value="NIF_FeS_clus_asmbl_NifU_N"/>
</dbReference>
<reference evidence="4" key="1">
    <citation type="submission" date="2016-11" db="EMBL/GenBank/DDBJ databases">
        <title>Actinomyces gypaetusis sp. nov. isolated from Gypaetus barbatus in Qinghai Tibet Plateau China.</title>
        <authorList>
            <person name="Meng X."/>
        </authorList>
    </citation>
    <scope>NUCLEOTIDE SEQUENCE [LARGE SCALE GENOMIC DNA]</scope>
    <source>
        <strain evidence="4">DSM 15383</strain>
    </source>
</reference>
<dbReference type="GO" id="GO:0005506">
    <property type="term" value="F:iron ion binding"/>
    <property type="evidence" value="ECO:0007669"/>
    <property type="project" value="InterPro"/>
</dbReference>
<protein>
    <submittedName>
        <fullName evidence="3">SUF system NifU family Fe-S cluster assembly protein</fullName>
    </submittedName>
</protein>
<comment type="caution">
    <text evidence="3">The sequence shown here is derived from an EMBL/GenBank/DDBJ whole genome shotgun (WGS) entry which is preliminary data.</text>
</comment>
<name>A0A1Q5PR20_9ACTO</name>
<evidence type="ECO:0000256" key="1">
    <source>
        <dbReference type="SAM" id="MobiDB-lite"/>
    </source>
</evidence>
<dbReference type="EMBL" id="MPDM01000003">
    <property type="protein sequence ID" value="OKL50071.1"/>
    <property type="molecule type" value="Genomic_DNA"/>
</dbReference>
<dbReference type="GO" id="GO:0016226">
    <property type="term" value="P:iron-sulfur cluster assembly"/>
    <property type="evidence" value="ECO:0007669"/>
    <property type="project" value="InterPro"/>
</dbReference>